<keyword evidence="2" id="KW-0812">Transmembrane</keyword>
<evidence type="ECO:0000313" key="5">
    <source>
        <dbReference type="Proteomes" id="UP000763088"/>
    </source>
</evidence>
<dbReference type="Pfam" id="PF07228">
    <property type="entry name" value="SpoIIE"/>
    <property type="match status" value="1"/>
</dbReference>
<evidence type="ECO:0000313" key="4">
    <source>
        <dbReference type="EMBL" id="MBE6266954.1"/>
    </source>
</evidence>
<reference evidence="4" key="1">
    <citation type="submission" date="2019-04" db="EMBL/GenBank/DDBJ databases">
        <title>Evolution of Biomass-Degrading Anaerobic Consortia Revealed by Metagenomics.</title>
        <authorList>
            <person name="Peng X."/>
        </authorList>
    </citation>
    <scope>NUCLEOTIDE SEQUENCE</scope>
    <source>
        <strain evidence="4">SIG141</strain>
    </source>
</reference>
<dbReference type="SUPFAM" id="SSF48452">
    <property type="entry name" value="TPR-like"/>
    <property type="match status" value="1"/>
</dbReference>
<proteinExistence type="predicted"/>
<gene>
    <name evidence="4" type="ORF">E7102_10915</name>
</gene>
<dbReference type="InterPro" id="IPR011990">
    <property type="entry name" value="TPR-like_helical_dom_sf"/>
</dbReference>
<feature type="transmembrane region" description="Helical" evidence="2">
    <location>
        <begin position="345"/>
        <end position="364"/>
    </location>
</feature>
<comment type="caution">
    <text evidence="4">The sequence shown here is derived from an EMBL/GenBank/DDBJ whole genome shotgun (WGS) entry which is preliminary data.</text>
</comment>
<accession>A0A928BTJ5</accession>
<dbReference type="PANTHER" id="PTHR43156">
    <property type="entry name" value="STAGE II SPORULATION PROTEIN E-RELATED"/>
    <property type="match status" value="1"/>
</dbReference>
<keyword evidence="2" id="KW-0472">Membrane</keyword>
<dbReference type="Proteomes" id="UP000763088">
    <property type="component" value="Unassembled WGS sequence"/>
</dbReference>
<dbReference type="AlphaFoldDB" id="A0A928BTJ5"/>
<dbReference type="PROSITE" id="PS51746">
    <property type="entry name" value="PPM_2"/>
    <property type="match status" value="1"/>
</dbReference>
<evidence type="ECO:0000259" key="3">
    <source>
        <dbReference type="PROSITE" id="PS51746"/>
    </source>
</evidence>
<protein>
    <submittedName>
        <fullName evidence="4">Serine/threonine-protein phosphatase</fullName>
    </submittedName>
</protein>
<dbReference type="GO" id="GO:0016791">
    <property type="term" value="F:phosphatase activity"/>
    <property type="evidence" value="ECO:0007669"/>
    <property type="project" value="TreeGrafter"/>
</dbReference>
<name>A0A928BTJ5_XYLRU</name>
<dbReference type="PANTHER" id="PTHR43156:SF2">
    <property type="entry name" value="STAGE II SPORULATION PROTEIN E"/>
    <property type="match status" value="1"/>
</dbReference>
<dbReference type="EMBL" id="SUYD01000013">
    <property type="protein sequence ID" value="MBE6266954.1"/>
    <property type="molecule type" value="Genomic_DNA"/>
</dbReference>
<organism evidence="4 5">
    <name type="scientific">Xylanibacter ruminicola</name>
    <name type="common">Prevotella ruminicola</name>
    <dbReference type="NCBI Taxonomy" id="839"/>
    <lineage>
        <taxon>Bacteria</taxon>
        <taxon>Pseudomonadati</taxon>
        <taxon>Bacteroidota</taxon>
        <taxon>Bacteroidia</taxon>
        <taxon>Bacteroidales</taxon>
        <taxon>Prevotellaceae</taxon>
        <taxon>Xylanibacter</taxon>
    </lineage>
</organism>
<keyword evidence="2" id="KW-1133">Transmembrane helix</keyword>
<sequence>MQSLADSLEKVGVLSKGESYYWQGYANYQMGQRELAEYFWQESMRITEKSTDANDLFYYAKSASYLTSQLCRYAEYAAALHTALPIINRLEKIHCDSTSEYTNLLIFAGCSQMYFDKNDTTAINTLERAYQMHKDRIKQKQSKTAYRDAVAGIINIAYITVYTKGYDKGIFWTDRMSNLLKEYQKLFPKDEEYIDKQWARYYIFRATALEGLGHHNKAEKAYQAYLNKKFSNTTEGLTNASDFLTVAKRWDEAVASYRTIMAYLKEELDVYSLDNIQRYLLKKYRAHQMLNQQDSINQTARQICEVLDSAILKNRHLDASELHSIHVRDMEILEGEARSARQRQIYTILVVGILIIAFSIYSIIRYRANKKLRKAHNELKVAYDQLEETTTIKERMESELRIARDIQMSMVPSTFPLYPGLAMYASMTPAREVGGDLYGYQLYDQKLYFVVGDVSGKGVPASLFMAQATRLFQTLAKQGMTPAEICTRINDALSGEDNEGSMFVTMFLGLLDLQTGHLAFCNAGHNPPILGGGDNGGDFIPMKPNAPIGVLPGLEFIGEEIESIKGRPLFIYTDGLNEAENPALEQYGDDRLLEFLRNCSYESAQQVIETITADIERHRDGAEPNDDLTMMILKLS</sequence>
<keyword evidence="1" id="KW-0378">Hydrolase</keyword>
<evidence type="ECO:0000256" key="1">
    <source>
        <dbReference type="ARBA" id="ARBA00022801"/>
    </source>
</evidence>
<evidence type="ECO:0000256" key="2">
    <source>
        <dbReference type="SAM" id="Phobius"/>
    </source>
</evidence>
<dbReference type="InterPro" id="IPR036457">
    <property type="entry name" value="PPM-type-like_dom_sf"/>
</dbReference>
<feature type="domain" description="PPM-type phosphatase" evidence="3">
    <location>
        <begin position="421"/>
        <end position="635"/>
    </location>
</feature>
<dbReference type="Gene3D" id="1.25.40.10">
    <property type="entry name" value="Tetratricopeptide repeat domain"/>
    <property type="match status" value="1"/>
</dbReference>
<dbReference type="SMART" id="SM00331">
    <property type="entry name" value="PP2C_SIG"/>
    <property type="match status" value="1"/>
</dbReference>
<dbReference type="InterPro" id="IPR052016">
    <property type="entry name" value="Bact_Sigma-Reg"/>
</dbReference>
<dbReference type="Gene3D" id="3.60.40.10">
    <property type="entry name" value="PPM-type phosphatase domain"/>
    <property type="match status" value="1"/>
</dbReference>
<dbReference type="InterPro" id="IPR001932">
    <property type="entry name" value="PPM-type_phosphatase-like_dom"/>
</dbReference>